<organism evidence="1 2">
    <name type="scientific">Actinocrispum wychmicini</name>
    <dbReference type="NCBI Taxonomy" id="1213861"/>
    <lineage>
        <taxon>Bacteria</taxon>
        <taxon>Bacillati</taxon>
        <taxon>Actinomycetota</taxon>
        <taxon>Actinomycetes</taxon>
        <taxon>Pseudonocardiales</taxon>
        <taxon>Pseudonocardiaceae</taxon>
        <taxon>Actinocrispum</taxon>
    </lineage>
</organism>
<protein>
    <submittedName>
        <fullName evidence="1">Uncharacterized protein</fullName>
    </submittedName>
</protein>
<evidence type="ECO:0000313" key="2">
    <source>
        <dbReference type="Proteomes" id="UP000295680"/>
    </source>
</evidence>
<dbReference type="AlphaFoldDB" id="A0A4R2JYW2"/>
<keyword evidence="2" id="KW-1185">Reference proteome</keyword>
<dbReference type="Proteomes" id="UP000295680">
    <property type="component" value="Unassembled WGS sequence"/>
</dbReference>
<evidence type="ECO:0000313" key="1">
    <source>
        <dbReference type="EMBL" id="TCO64462.1"/>
    </source>
</evidence>
<sequence length="44" mass="4940">MNPAFVRANEVIRLVGSRDRLVATLGDEPPIPLEDTLAWMFTAR</sequence>
<comment type="caution">
    <text evidence="1">The sequence shown here is derived from an EMBL/GenBank/DDBJ whole genome shotgun (WGS) entry which is preliminary data.</text>
</comment>
<proteinExistence type="predicted"/>
<accession>A0A4R2JYW2</accession>
<reference evidence="1 2" key="1">
    <citation type="submission" date="2019-03" db="EMBL/GenBank/DDBJ databases">
        <title>Genomic Encyclopedia of Type Strains, Phase IV (KMG-IV): sequencing the most valuable type-strain genomes for metagenomic binning, comparative biology and taxonomic classification.</title>
        <authorList>
            <person name="Goeker M."/>
        </authorList>
    </citation>
    <scope>NUCLEOTIDE SEQUENCE [LARGE SCALE GENOMIC DNA]</scope>
    <source>
        <strain evidence="1 2">DSM 45934</strain>
    </source>
</reference>
<gene>
    <name evidence="1" type="ORF">EV192_101238</name>
</gene>
<name>A0A4R2JYW2_9PSEU</name>
<dbReference type="EMBL" id="SLWS01000001">
    <property type="protein sequence ID" value="TCO64462.1"/>
    <property type="molecule type" value="Genomic_DNA"/>
</dbReference>
<dbReference type="RefSeq" id="WP_279492618.1">
    <property type="nucleotide sequence ID" value="NZ_SLWS01000001.1"/>
</dbReference>